<dbReference type="GO" id="GO:0016887">
    <property type="term" value="F:ATP hydrolysis activity"/>
    <property type="evidence" value="ECO:0007669"/>
    <property type="project" value="InterPro"/>
</dbReference>
<dbReference type="EMBL" id="UINC01007448">
    <property type="protein sequence ID" value="SVA33380.1"/>
    <property type="molecule type" value="Genomic_DNA"/>
</dbReference>
<dbReference type="PANTHER" id="PTHR43790">
    <property type="entry name" value="CARBOHYDRATE TRANSPORT ATP-BINDING PROTEIN MG119-RELATED"/>
    <property type="match status" value="1"/>
</dbReference>
<dbReference type="InterPro" id="IPR003593">
    <property type="entry name" value="AAA+_ATPase"/>
</dbReference>
<dbReference type="Pfam" id="PF00005">
    <property type="entry name" value="ABC_tran"/>
    <property type="match status" value="1"/>
</dbReference>
<organism evidence="4">
    <name type="scientific">marine metagenome</name>
    <dbReference type="NCBI Taxonomy" id="408172"/>
    <lineage>
        <taxon>unclassified sequences</taxon>
        <taxon>metagenomes</taxon>
        <taxon>ecological metagenomes</taxon>
    </lineage>
</organism>
<dbReference type="SMART" id="SM00382">
    <property type="entry name" value="AAA"/>
    <property type="match status" value="1"/>
</dbReference>
<protein>
    <recommendedName>
        <fullName evidence="3">ABC transporter domain-containing protein</fullName>
    </recommendedName>
</protein>
<keyword evidence="2" id="KW-0067">ATP-binding</keyword>
<evidence type="ECO:0000259" key="3">
    <source>
        <dbReference type="PROSITE" id="PS50893"/>
    </source>
</evidence>
<dbReference type="InterPro" id="IPR027417">
    <property type="entry name" value="P-loop_NTPase"/>
</dbReference>
<evidence type="ECO:0000256" key="2">
    <source>
        <dbReference type="ARBA" id="ARBA00022840"/>
    </source>
</evidence>
<dbReference type="CDD" id="cd03216">
    <property type="entry name" value="ABC_Carb_Monos_I"/>
    <property type="match status" value="1"/>
</dbReference>
<dbReference type="GO" id="GO:0005524">
    <property type="term" value="F:ATP binding"/>
    <property type="evidence" value="ECO:0007669"/>
    <property type="project" value="UniProtKB-KW"/>
</dbReference>
<sequence>MKKDNLVPLLSLRKLTKRYPALVANDRIDLDVIPASIHAILGENGAGKSTLMKLTYGVIEPDEGELFWEGKKIKQNNTFSSRKRGIGMLFQHFSLFETLSVVENISLTIPGNRKILSERIKKVGAAYNMIINPEALVFSLSVGERQRIEIIRCLMQDLKLLILDEPTSVLPPQHVRSLFHALRKLRDSGVAILYISHKLEEIIELCDTATILQDGKVTGTVNPNERTVQELATLMIGRNIPQTKPRTEKRLTDTPILKISNLDAKSDNPFSVNLSRIDLKVHGGEIVGIAGVSGNGQKELSRVLSGEDLSHNLHPKIIEMMGKPVADLGVSDRRRLGFSFVPEERLGRGAIAPMTLSENALLTAYGKDMLDHGFIRNNKIEAFTKKCISDFDVRCRGTNVIASSLSGGNLQKFIVGRELSLLPKLLFLAQPTWGVDIGSATAIRQRLLDLRDQGVAILVISEELEELFEISDRLYVIHNGQISPSLMTAEIKPDDIGEYMIGIRNVSNNFIKGNNANQV</sequence>
<dbReference type="PANTHER" id="PTHR43790:SF4">
    <property type="entry name" value="GUANOSINE IMPORT ATP-BINDING PROTEIN NUPO"/>
    <property type="match status" value="1"/>
</dbReference>
<dbReference type="PROSITE" id="PS50893">
    <property type="entry name" value="ABC_TRANSPORTER_2"/>
    <property type="match status" value="2"/>
</dbReference>
<dbReference type="PROSITE" id="PS00211">
    <property type="entry name" value="ABC_TRANSPORTER_1"/>
    <property type="match status" value="2"/>
</dbReference>
<feature type="domain" description="ABC transporter" evidence="3">
    <location>
        <begin position="10"/>
        <end position="239"/>
    </location>
</feature>
<evidence type="ECO:0000313" key="4">
    <source>
        <dbReference type="EMBL" id="SVA33380.1"/>
    </source>
</evidence>
<name>A0A381UZ50_9ZZZZ</name>
<dbReference type="AlphaFoldDB" id="A0A381UZ50"/>
<feature type="domain" description="ABC transporter" evidence="3">
    <location>
        <begin position="257"/>
        <end position="504"/>
    </location>
</feature>
<evidence type="ECO:0000256" key="1">
    <source>
        <dbReference type="ARBA" id="ARBA00022741"/>
    </source>
</evidence>
<accession>A0A381UZ50</accession>
<gene>
    <name evidence="4" type="ORF">METZ01_LOCUS86234</name>
</gene>
<dbReference type="Gene3D" id="3.40.50.300">
    <property type="entry name" value="P-loop containing nucleotide triphosphate hydrolases"/>
    <property type="match status" value="2"/>
</dbReference>
<keyword evidence="1" id="KW-0547">Nucleotide-binding</keyword>
<reference evidence="4" key="1">
    <citation type="submission" date="2018-05" db="EMBL/GenBank/DDBJ databases">
        <authorList>
            <person name="Lanie J.A."/>
            <person name="Ng W.-L."/>
            <person name="Kazmierczak K.M."/>
            <person name="Andrzejewski T.M."/>
            <person name="Davidsen T.M."/>
            <person name="Wayne K.J."/>
            <person name="Tettelin H."/>
            <person name="Glass J.I."/>
            <person name="Rusch D."/>
            <person name="Podicherti R."/>
            <person name="Tsui H.-C.T."/>
            <person name="Winkler M.E."/>
        </authorList>
    </citation>
    <scope>NUCLEOTIDE SEQUENCE</scope>
</reference>
<proteinExistence type="predicted"/>
<dbReference type="InterPro" id="IPR003439">
    <property type="entry name" value="ABC_transporter-like_ATP-bd"/>
</dbReference>
<dbReference type="CDD" id="cd03215">
    <property type="entry name" value="ABC_Carb_Monos_II"/>
    <property type="match status" value="1"/>
</dbReference>
<dbReference type="InterPro" id="IPR017871">
    <property type="entry name" value="ABC_transporter-like_CS"/>
</dbReference>
<dbReference type="InterPro" id="IPR050107">
    <property type="entry name" value="ABC_carbohydrate_import_ATPase"/>
</dbReference>
<dbReference type="SUPFAM" id="SSF52540">
    <property type="entry name" value="P-loop containing nucleoside triphosphate hydrolases"/>
    <property type="match status" value="2"/>
</dbReference>